<gene>
    <name evidence="2" type="ORF">DEO72_LG9g1638</name>
</gene>
<feature type="compositionally biased region" description="Basic residues" evidence="1">
    <location>
        <begin position="8"/>
        <end position="17"/>
    </location>
</feature>
<dbReference type="Proteomes" id="UP000501690">
    <property type="component" value="Linkage Group LG9"/>
</dbReference>
<feature type="region of interest" description="Disordered" evidence="1">
    <location>
        <begin position="1"/>
        <end position="26"/>
    </location>
</feature>
<accession>A0A4D6N167</accession>
<evidence type="ECO:0000256" key="1">
    <source>
        <dbReference type="SAM" id="MobiDB-lite"/>
    </source>
</evidence>
<name>A0A4D6N167_VIGUN</name>
<reference evidence="2 3" key="1">
    <citation type="submission" date="2019-04" db="EMBL/GenBank/DDBJ databases">
        <title>An improved genome assembly and genetic linkage map for asparagus bean, Vigna unguiculata ssp. sesquipedialis.</title>
        <authorList>
            <person name="Xia Q."/>
            <person name="Zhang R."/>
            <person name="Dong Y."/>
        </authorList>
    </citation>
    <scope>NUCLEOTIDE SEQUENCE [LARGE SCALE GENOMIC DNA]</scope>
    <source>
        <tissue evidence="2">Leaf</tissue>
    </source>
</reference>
<keyword evidence="3" id="KW-1185">Reference proteome</keyword>
<sequence>MVPGGKPRAARRSHKTPKPSQFRSCRLAGVHDRQEVHHKNPETGYKLVAPSGTEVHRQAVPHGTQKIQYNNMCRLAAMNSPPGGDTSTRPSFWVSAMNRQAARTL</sequence>
<dbReference type="AlphaFoldDB" id="A0A4D6N167"/>
<proteinExistence type="predicted"/>
<dbReference type="EMBL" id="CP039353">
    <property type="protein sequence ID" value="QCE06624.1"/>
    <property type="molecule type" value="Genomic_DNA"/>
</dbReference>
<protein>
    <submittedName>
        <fullName evidence="2">Uncharacterized protein</fullName>
    </submittedName>
</protein>
<evidence type="ECO:0000313" key="3">
    <source>
        <dbReference type="Proteomes" id="UP000501690"/>
    </source>
</evidence>
<organism evidence="2 3">
    <name type="scientific">Vigna unguiculata</name>
    <name type="common">Cowpea</name>
    <dbReference type="NCBI Taxonomy" id="3917"/>
    <lineage>
        <taxon>Eukaryota</taxon>
        <taxon>Viridiplantae</taxon>
        <taxon>Streptophyta</taxon>
        <taxon>Embryophyta</taxon>
        <taxon>Tracheophyta</taxon>
        <taxon>Spermatophyta</taxon>
        <taxon>Magnoliopsida</taxon>
        <taxon>eudicotyledons</taxon>
        <taxon>Gunneridae</taxon>
        <taxon>Pentapetalae</taxon>
        <taxon>rosids</taxon>
        <taxon>fabids</taxon>
        <taxon>Fabales</taxon>
        <taxon>Fabaceae</taxon>
        <taxon>Papilionoideae</taxon>
        <taxon>50 kb inversion clade</taxon>
        <taxon>NPAAA clade</taxon>
        <taxon>indigoferoid/millettioid clade</taxon>
        <taxon>Phaseoleae</taxon>
        <taxon>Vigna</taxon>
    </lineage>
</organism>
<evidence type="ECO:0000313" key="2">
    <source>
        <dbReference type="EMBL" id="QCE06624.1"/>
    </source>
</evidence>